<dbReference type="AlphaFoldDB" id="A0A2P5I373"/>
<dbReference type="EMBL" id="MAVT02000315">
    <property type="protein sequence ID" value="POS76959.1"/>
    <property type="molecule type" value="Genomic_DNA"/>
</dbReference>
<evidence type="ECO:0000313" key="3">
    <source>
        <dbReference type="Proteomes" id="UP000094444"/>
    </source>
</evidence>
<keyword evidence="3" id="KW-1185">Reference proteome</keyword>
<gene>
    <name evidence="2" type="ORF">DHEL01_v204640</name>
</gene>
<comment type="caution">
    <text evidence="2">The sequence shown here is derived from an EMBL/GenBank/DDBJ whole genome shotgun (WGS) entry which is preliminary data.</text>
</comment>
<sequence>MPRDRRGGNEEAIVGGRGGTGLEAARPLLARAKSEDDKADAGLFPVPDGLMPPYKMHPNAHAISSPVTSLKARPIDFEMT</sequence>
<dbReference type="Proteomes" id="UP000094444">
    <property type="component" value="Unassembled WGS sequence"/>
</dbReference>
<evidence type="ECO:0000256" key="1">
    <source>
        <dbReference type="SAM" id="MobiDB-lite"/>
    </source>
</evidence>
<proteinExistence type="predicted"/>
<dbReference type="InParanoid" id="A0A2P5I373"/>
<organism evidence="2 3">
    <name type="scientific">Diaporthe helianthi</name>
    <dbReference type="NCBI Taxonomy" id="158607"/>
    <lineage>
        <taxon>Eukaryota</taxon>
        <taxon>Fungi</taxon>
        <taxon>Dikarya</taxon>
        <taxon>Ascomycota</taxon>
        <taxon>Pezizomycotina</taxon>
        <taxon>Sordariomycetes</taxon>
        <taxon>Sordariomycetidae</taxon>
        <taxon>Diaporthales</taxon>
        <taxon>Diaporthaceae</taxon>
        <taxon>Diaporthe</taxon>
    </lineage>
</organism>
<protein>
    <submittedName>
        <fullName evidence="2">Uncharacterized protein</fullName>
    </submittedName>
</protein>
<name>A0A2P5I373_DIAHE</name>
<reference evidence="2" key="1">
    <citation type="submission" date="2017-09" db="EMBL/GenBank/DDBJ databases">
        <title>Polyketide synthases of a Diaporthe helianthi virulent isolate.</title>
        <authorList>
            <person name="Baroncelli R."/>
        </authorList>
    </citation>
    <scope>NUCLEOTIDE SEQUENCE [LARGE SCALE GENOMIC DNA]</scope>
    <source>
        <strain evidence="2">7/96</strain>
    </source>
</reference>
<accession>A0A2P5I373</accession>
<evidence type="ECO:0000313" key="2">
    <source>
        <dbReference type="EMBL" id="POS76959.1"/>
    </source>
</evidence>
<feature type="region of interest" description="Disordered" evidence="1">
    <location>
        <begin position="1"/>
        <end position="21"/>
    </location>
</feature>